<keyword evidence="2" id="KW-0175">Coiled coil</keyword>
<dbReference type="InterPro" id="IPR036689">
    <property type="entry name" value="ESAT-6-like_sf"/>
</dbReference>
<comment type="caution">
    <text evidence="3">The sequence shown here is derived from an EMBL/GenBank/DDBJ whole genome shotgun (WGS) entry which is preliminary data.</text>
</comment>
<proteinExistence type="inferred from homology"/>
<protein>
    <recommendedName>
        <fullName evidence="1">ESAT-6-like protein</fullName>
    </recommendedName>
</protein>
<comment type="similarity">
    <text evidence="1">Belongs to the WXG100 family.</text>
</comment>
<dbReference type="RefSeq" id="WP_060566306.1">
    <property type="nucleotide sequence ID" value="NZ_CP040006.1"/>
</dbReference>
<evidence type="ECO:0000256" key="2">
    <source>
        <dbReference type="SAM" id="Coils"/>
    </source>
</evidence>
<dbReference type="SUPFAM" id="SSF140453">
    <property type="entry name" value="EsxAB dimer-like"/>
    <property type="match status" value="1"/>
</dbReference>
<dbReference type="Pfam" id="PF06013">
    <property type="entry name" value="WXG100"/>
    <property type="match status" value="1"/>
</dbReference>
<sequence>MDFQVSYGALDAAAADIKGGADNLQKCLDDLEQTLNRLRSNWEGKTQEAYDAAQRQWNQGLEGLKDVLTRTSSAVDAARDNYQSTDQSNAARF</sequence>
<evidence type="ECO:0000256" key="1">
    <source>
        <dbReference type="RuleBase" id="RU362001"/>
    </source>
</evidence>
<dbReference type="Gene3D" id="1.10.287.1060">
    <property type="entry name" value="ESAT-6-like"/>
    <property type="match status" value="1"/>
</dbReference>
<evidence type="ECO:0000313" key="3">
    <source>
        <dbReference type="EMBL" id="KSW13557.1"/>
    </source>
</evidence>
<gene>
    <name evidence="3" type="ORF">APY09_04235</name>
</gene>
<organism evidence="3 4">
    <name type="scientific">Schaalia odontolytica</name>
    <dbReference type="NCBI Taxonomy" id="1660"/>
    <lineage>
        <taxon>Bacteria</taxon>
        <taxon>Bacillati</taxon>
        <taxon>Actinomycetota</taxon>
        <taxon>Actinomycetes</taxon>
        <taxon>Actinomycetales</taxon>
        <taxon>Actinomycetaceae</taxon>
        <taxon>Schaalia</taxon>
    </lineage>
</organism>
<name>A0A0V8RZQ1_9ACTO</name>
<dbReference type="AlphaFoldDB" id="A0A0V8RZQ1"/>
<feature type="coiled-coil region" evidence="2">
    <location>
        <begin position="21"/>
        <end position="48"/>
    </location>
</feature>
<dbReference type="OrthoDB" id="4278078at2"/>
<dbReference type="Proteomes" id="UP000054686">
    <property type="component" value="Unassembled WGS sequence"/>
</dbReference>
<evidence type="ECO:0000313" key="4">
    <source>
        <dbReference type="Proteomes" id="UP000054686"/>
    </source>
</evidence>
<dbReference type="EMBL" id="LLVT01000001">
    <property type="protein sequence ID" value="KSW13557.1"/>
    <property type="molecule type" value="Genomic_DNA"/>
</dbReference>
<reference evidence="3 4" key="1">
    <citation type="submission" date="2015-10" db="EMBL/GenBank/DDBJ databases">
        <title>Draft Genome of Actinomyces odontolyticus subsp. actinosynbacter strain XH001.</title>
        <authorList>
            <person name="Mclean J.S."/>
            <person name="He X."/>
        </authorList>
    </citation>
    <scope>NUCLEOTIDE SEQUENCE [LARGE SCALE GENOMIC DNA]</scope>
    <source>
        <strain evidence="3 4">XH001</strain>
    </source>
</reference>
<dbReference type="NCBIfam" id="TIGR03930">
    <property type="entry name" value="WXG100_ESAT6"/>
    <property type="match status" value="1"/>
</dbReference>
<accession>A0A0V8RZQ1</accession>
<dbReference type="InterPro" id="IPR010310">
    <property type="entry name" value="T7SS_ESAT-6-like"/>
</dbReference>